<evidence type="ECO:0000256" key="1">
    <source>
        <dbReference type="SAM" id="Phobius"/>
    </source>
</evidence>
<feature type="transmembrane region" description="Helical" evidence="1">
    <location>
        <begin position="72"/>
        <end position="89"/>
    </location>
</feature>
<sequence length="159" mass="17459">MRGTSIRELCNIENGRNLNVIEEEENCERMRAGGDDVNCACCSLTSEVYVIVGAVIVLVLGILKVLANRDAWFLLVMGIIILVLAIIGFMTKNSLIYLIAAIVVVVLAILVVVSTIFFILNSGFTLRAIILIIVDIIFIIYKTNASPVFSLYKPERGHG</sequence>
<reference evidence="2 3" key="1">
    <citation type="submission" date="2023-08" db="EMBL/GenBank/DDBJ databases">
        <title>A Necator americanus chromosomal reference genome.</title>
        <authorList>
            <person name="Ilik V."/>
            <person name="Petrzelkova K.J."/>
            <person name="Pardy F."/>
            <person name="Fuh T."/>
            <person name="Niatou-Singa F.S."/>
            <person name="Gouil Q."/>
            <person name="Baker L."/>
            <person name="Ritchie M.E."/>
            <person name="Jex A.R."/>
            <person name="Gazzola D."/>
            <person name="Li H."/>
            <person name="Toshio Fujiwara R."/>
            <person name="Zhan B."/>
            <person name="Aroian R.V."/>
            <person name="Pafco B."/>
            <person name="Schwarz E.M."/>
        </authorList>
    </citation>
    <scope>NUCLEOTIDE SEQUENCE [LARGE SCALE GENOMIC DNA]</scope>
    <source>
        <strain evidence="2 3">Aroian</strain>
        <tissue evidence="2">Whole animal</tissue>
    </source>
</reference>
<keyword evidence="1" id="KW-1133">Transmembrane helix</keyword>
<keyword evidence="1" id="KW-0812">Transmembrane</keyword>
<comment type="caution">
    <text evidence="2">The sequence shown here is derived from an EMBL/GenBank/DDBJ whole genome shotgun (WGS) entry which is preliminary data.</text>
</comment>
<evidence type="ECO:0000313" key="2">
    <source>
        <dbReference type="EMBL" id="KAK6741360.1"/>
    </source>
</evidence>
<feature type="transmembrane region" description="Helical" evidence="1">
    <location>
        <begin position="96"/>
        <end position="118"/>
    </location>
</feature>
<feature type="transmembrane region" description="Helical" evidence="1">
    <location>
        <begin position="124"/>
        <end position="141"/>
    </location>
</feature>
<protein>
    <submittedName>
        <fullName evidence="2">Uncharacterized protein</fullName>
    </submittedName>
</protein>
<feature type="transmembrane region" description="Helical" evidence="1">
    <location>
        <begin position="48"/>
        <end position="66"/>
    </location>
</feature>
<name>A0ABR1CV94_NECAM</name>
<organism evidence="2 3">
    <name type="scientific">Necator americanus</name>
    <name type="common">Human hookworm</name>
    <dbReference type="NCBI Taxonomy" id="51031"/>
    <lineage>
        <taxon>Eukaryota</taxon>
        <taxon>Metazoa</taxon>
        <taxon>Ecdysozoa</taxon>
        <taxon>Nematoda</taxon>
        <taxon>Chromadorea</taxon>
        <taxon>Rhabditida</taxon>
        <taxon>Rhabditina</taxon>
        <taxon>Rhabditomorpha</taxon>
        <taxon>Strongyloidea</taxon>
        <taxon>Ancylostomatidae</taxon>
        <taxon>Bunostominae</taxon>
        <taxon>Necator</taxon>
    </lineage>
</organism>
<evidence type="ECO:0000313" key="3">
    <source>
        <dbReference type="Proteomes" id="UP001303046"/>
    </source>
</evidence>
<keyword evidence="1" id="KW-0472">Membrane</keyword>
<gene>
    <name evidence="2" type="primary">Necator_chrIII.g10058</name>
    <name evidence="2" type="ORF">RB195_009293</name>
</gene>
<keyword evidence="3" id="KW-1185">Reference proteome</keyword>
<dbReference type="EMBL" id="JAVFWL010000003">
    <property type="protein sequence ID" value="KAK6741360.1"/>
    <property type="molecule type" value="Genomic_DNA"/>
</dbReference>
<proteinExistence type="predicted"/>
<accession>A0ABR1CV94</accession>
<dbReference type="Proteomes" id="UP001303046">
    <property type="component" value="Unassembled WGS sequence"/>
</dbReference>